<feature type="transmembrane region" description="Helical" evidence="12">
    <location>
        <begin position="125"/>
        <end position="144"/>
    </location>
</feature>
<evidence type="ECO:0000256" key="10">
    <source>
        <dbReference type="ARBA" id="ARBA00048473"/>
    </source>
</evidence>
<dbReference type="InterPro" id="IPR006603">
    <property type="entry name" value="PQ-loop_rpt"/>
</dbReference>
<feature type="transmembrane region" description="Helical" evidence="12">
    <location>
        <begin position="93"/>
        <end position="113"/>
    </location>
</feature>
<dbReference type="VEuPathDB" id="FungiDB:MELLADRAFT_49286"/>
<name>F4RU69_MELLP</name>
<evidence type="ECO:0000256" key="9">
    <source>
        <dbReference type="ARBA" id="ARBA00023228"/>
    </source>
</evidence>
<evidence type="ECO:0000256" key="12">
    <source>
        <dbReference type="SAM" id="Phobius"/>
    </source>
</evidence>
<evidence type="ECO:0000256" key="2">
    <source>
        <dbReference type="ARBA" id="ARBA00006855"/>
    </source>
</evidence>
<keyword evidence="9" id="KW-0458">Lysosome</keyword>
<dbReference type="AlphaFoldDB" id="F4RU69"/>
<comment type="similarity">
    <text evidence="2">Belongs to the cystinosin family.</text>
</comment>
<keyword evidence="4 12" id="KW-0812">Transmembrane</keyword>
<evidence type="ECO:0000256" key="3">
    <source>
        <dbReference type="ARBA" id="ARBA00022448"/>
    </source>
</evidence>
<dbReference type="GeneID" id="18928596"/>
<evidence type="ECO:0000256" key="11">
    <source>
        <dbReference type="SAM" id="MobiDB-lite"/>
    </source>
</evidence>
<dbReference type="STRING" id="747676.F4RU69"/>
<dbReference type="InterPro" id="IPR005282">
    <property type="entry name" value="LC_transporter"/>
</dbReference>
<dbReference type="GO" id="GO:0015184">
    <property type="term" value="F:L-cystine transmembrane transporter activity"/>
    <property type="evidence" value="ECO:0007669"/>
    <property type="project" value="TreeGrafter"/>
</dbReference>
<dbReference type="OrthoDB" id="75720at2759"/>
<dbReference type="GO" id="GO:0015293">
    <property type="term" value="F:symporter activity"/>
    <property type="evidence" value="ECO:0007669"/>
    <property type="project" value="UniProtKB-KW"/>
</dbReference>
<evidence type="ECO:0000313" key="13">
    <source>
        <dbReference type="EMBL" id="EGG04136.1"/>
    </source>
</evidence>
<evidence type="ECO:0000256" key="4">
    <source>
        <dbReference type="ARBA" id="ARBA00022692"/>
    </source>
</evidence>
<dbReference type="Proteomes" id="UP000001072">
    <property type="component" value="Unassembled WGS sequence"/>
</dbReference>
<feature type="transmembrane region" description="Helical" evidence="12">
    <location>
        <begin position="9"/>
        <end position="30"/>
    </location>
</feature>
<dbReference type="GO" id="GO:0000324">
    <property type="term" value="C:fungal-type vacuole"/>
    <property type="evidence" value="ECO:0007669"/>
    <property type="project" value="TreeGrafter"/>
</dbReference>
<feature type="region of interest" description="Disordered" evidence="11">
    <location>
        <begin position="276"/>
        <end position="302"/>
    </location>
</feature>
<dbReference type="PANTHER" id="PTHR13131">
    <property type="entry name" value="CYSTINOSIN"/>
    <property type="match status" value="1"/>
</dbReference>
<dbReference type="InParanoid" id="F4RU69"/>
<evidence type="ECO:0000256" key="7">
    <source>
        <dbReference type="ARBA" id="ARBA00022989"/>
    </source>
</evidence>
<sequence length="302" mass="35415">METLNHPRFLIWLSNLIGWIYTLAWCISFYPQVILNYRKKSVRGLSIDFLILNTIGFLFYSISNGSLLYSNLIRNEYSKRHEQKVPNVRFNDLIFSLHALLLSLITCFQSQIYKRDSNQTVSLPTRYLLIILTVLLPILTLLCIQTETSSHPNPKFLFLKNGFEFLDLVMVLSTFKVWISFVKYVPQVWLNYKRKSTVGWSILNILLDFLGGTLSLAQMILDAFLQDDWSSLKSNPGKLGIALLSIGFDIIFILQHYVLYKTSNYEILENHLHHQQQHHQHHEEEEENHRIRNQDESNQLIV</sequence>
<keyword evidence="3" id="KW-0813">Transport</keyword>
<reference evidence="14" key="1">
    <citation type="journal article" date="2011" name="Proc. Natl. Acad. Sci. U.S.A.">
        <title>Obligate biotrophy features unraveled by the genomic analysis of rust fungi.</title>
        <authorList>
            <person name="Duplessis S."/>
            <person name="Cuomo C.A."/>
            <person name="Lin Y.-C."/>
            <person name="Aerts A."/>
            <person name="Tisserant E."/>
            <person name="Veneault-Fourrey C."/>
            <person name="Joly D.L."/>
            <person name="Hacquard S."/>
            <person name="Amselem J."/>
            <person name="Cantarel B.L."/>
            <person name="Chiu R."/>
            <person name="Coutinho P.M."/>
            <person name="Feau N."/>
            <person name="Field M."/>
            <person name="Frey P."/>
            <person name="Gelhaye E."/>
            <person name="Goldberg J."/>
            <person name="Grabherr M.G."/>
            <person name="Kodira C.D."/>
            <person name="Kohler A."/>
            <person name="Kuees U."/>
            <person name="Lindquist E.A."/>
            <person name="Lucas S.M."/>
            <person name="Mago R."/>
            <person name="Mauceli E."/>
            <person name="Morin E."/>
            <person name="Murat C."/>
            <person name="Pangilinan J.L."/>
            <person name="Park R."/>
            <person name="Pearson M."/>
            <person name="Quesneville H."/>
            <person name="Rouhier N."/>
            <person name="Sakthikumar S."/>
            <person name="Salamov A.A."/>
            <person name="Schmutz J."/>
            <person name="Selles B."/>
            <person name="Shapiro H."/>
            <person name="Tanguay P."/>
            <person name="Tuskan G.A."/>
            <person name="Henrissat B."/>
            <person name="Van de Peer Y."/>
            <person name="Rouze P."/>
            <person name="Ellis J.G."/>
            <person name="Dodds P.N."/>
            <person name="Schein J.E."/>
            <person name="Zhong S."/>
            <person name="Hamelin R.C."/>
            <person name="Grigoriev I.V."/>
            <person name="Szabo L.J."/>
            <person name="Martin F."/>
        </authorList>
    </citation>
    <scope>NUCLEOTIDE SEQUENCE [LARGE SCALE GENOMIC DNA]</scope>
    <source>
        <strain evidence="14">98AG31 / pathotype 3-4-7</strain>
    </source>
</reference>
<keyword evidence="8 12" id="KW-0472">Membrane</keyword>
<evidence type="ECO:0008006" key="15">
    <source>
        <dbReference type="Google" id="ProtNLM"/>
    </source>
</evidence>
<dbReference type="eggNOG" id="KOG3145">
    <property type="taxonomic scope" value="Eukaryota"/>
</dbReference>
<keyword evidence="14" id="KW-1185">Reference proteome</keyword>
<dbReference type="PANTHER" id="PTHR13131:SF5">
    <property type="entry name" value="CYSTINOSIN"/>
    <property type="match status" value="1"/>
</dbReference>
<dbReference type="HOGENOM" id="CLU_046327_0_0_1"/>
<protein>
    <recommendedName>
        <fullName evidence="15">Cystinosin</fullName>
    </recommendedName>
</protein>
<feature type="transmembrane region" description="Helical" evidence="12">
    <location>
        <begin position="237"/>
        <end position="258"/>
    </location>
</feature>
<dbReference type="GO" id="GO:0005774">
    <property type="term" value="C:vacuolar membrane"/>
    <property type="evidence" value="ECO:0007669"/>
    <property type="project" value="TreeGrafter"/>
</dbReference>
<dbReference type="Pfam" id="PF04193">
    <property type="entry name" value="PQ-loop"/>
    <property type="match status" value="2"/>
</dbReference>
<evidence type="ECO:0000256" key="8">
    <source>
        <dbReference type="ARBA" id="ARBA00023136"/>
    </source>
</evidence>
<feature type="compositionally biased region" description="Basic and acidic residues" evidence="11">
    <location>
        <begin position="281"/>
        <end position="295"/>
    </location>
</feature>
<proteinExistence type="inferred from homology"/>
<feature type="transmembrane region" description="Helical" evidence="12">
    <location>
        <begin position="205"/>
        <end position="225"/>
    </location>
</feature>
<evidence type="ECO:0000256" key="5">
    <source>
        <dbReference type="ARBA" id="ARBA00022737"/>
    </source>
</evidence>
<evidence type="ECO:0000256" key="6">
    <source>
        <dbReference type="ARBA" id="ARBA00022847"/>
    </source>
</evidence>
<dbReference type="RefSeq" id="XP_007412597.1">
    <property type="nucleotide sequence ID" value="XM_007412535.1"/>
</dbReference>
<evidence type="ECO:0000313" key="14">
    <source>
        <dbReference type="Proteomes" id="UP000001072"/>
    </source>
</evidence>
<dbReference type="Gene3D" id="1.20.1280.290">
    <property type="match status" value="2"/>
</dbReference>
<dbReference type="EMBL" id="GL883120">
    <property type="protein sequence ID" value="EGG04136.1"/>
    <property type="molecule type" value="Genomic_DNA"/>
</dbReference>
<accession>F4RU69</accession>
<dbReference type="NCBIfam" id="TIGR00951">
    <property type="entry name" value="2A43"/>
    <property type="match status" value="1"/>
</dbReference>
<gene>
    <name evidence="13" type="ORF">MELLADRAFT_49286</name>
</gene>
<feature type="transmembrane region" description="Helical" evidence="12">
    <location>
        <begin position="50"/>
        <end position="72"/>
    </location>
</feature>
<keyword evidence="7 12" id="KW-1133">Transmembrane helix</keyword>
<organism evidence="14">
    <name type="scientific">Melampsora larici-populina (strain 98AG31 / pathotype 3-4-7)</name>
    <name type="common">Poplar leaf rust fungus</name>
    <dbReference type="NCBI Taxonomy" id="747676"/>
    <lineage>
        <taxon>Eukaryota</taxon>
        <taxon>Fungi</taxon>
        <taxon>Dikarya</taxon>
        <taxon>Basidiomycota</taxon>
        <taxon>Pucciniomycotina</taxon>
        <taxon>Pucciniomycetes</taxon>
        <taxon>Pucciniales</taxon>
        <taxon>Melampsoraceae</taxon>
        <taxon>Melampsora</taxon>
    </lineage>
</organism>
<dbReference type="KEGG" id="mlr:MELLADRAFT_49286"/>
<dbReference type="FunFam" id="1.20.1280.290:FF:000016">
    <property type="entry name" value="Cystinosin homolog"/>
    <property type="match status" value="1"/>
</dbReference>
<keyword evidence="6" id="KW-0769">Symport</keyword>
<keyword evidence="5" id="KW-0677">Repeat</keyword>
<evidence type="ECO:0000256" key="1">
    <source>
        <dbReference type="ARBA" id="ARBA00004155"/>
    </source>
</evidence>
<comment type="subcellular location">
    <subcellularLocation>
        <location evidence="1">Lysosome membrane</location>
        <topology evidence="1">Multi-pass membrane protein</topology>
    </subcellularLocation>
</comment>
<dbReference type="SMART" id="SM00679">
    <property type="entry name" value="CTNS"/>
    <property type="match status" value="2"/>
</dbReference>
<comment type="catalytic activity">
    <reaction evidence="10">
        <text>L-cystine(out) + H(+)(out) = L-cystine(in) + H(+)(in)</text>
        <dbReference type="Rhea" id="RHEA:66172"/>
        <dbReference type="ChEBI" id="CHEBI:15378"/>
        <dbReference type="ChEBI" id="CHEBI:35491"/>
    </reaction>
    <physiologicalReaction direction="left-to-right" evidence="10">
        <dbReference type="Rhea" id="RHEA:66173"/>
    </physiologicalReaction>
</comment>